<evidence type="ECO:0000256" key="2">
    <source>
        <dbReference type="RuleBase" id="RU000461"/>
    </source>
</evidence>
<keyword evidence="2" id="KW-0503">Monooxygenase</keyword>
<dbReference type="PROSITE" id="PS00086">
    <property type="entry name" value="CYTOCHROME_P450"/>
    <property type="match status" value="1"/>
</dbReference>
<organism evidence="3 4">
    <name type="scientific">Dactylosporangium fulvum</name>
    <dbReference type="NCBI Taxonomy" id="53359"/>
    <lineage>
        <taxon>Bacteria</taxon>
        <taxon>Bacillati</taxon>
        <taxon>Actinomycetota</taxon>
        <taxon>Actinomycetes</taxon>
        <taxon>Micromonosporales</taxon>
        <taxon>Micromonosporaceae</taxon>
        <taxon>Dactylosporangium</taxon>
    </lineage>
</organism>
<sequence length="394" mass="43644">MTGGTQLWDPFDKVFIDDPFPTYAMLRQEHPVYFNAERGFYALTRWDDVVDANRDWETYSSAEGIDLDKTGSIFFGEGNVAETDPPGHDLFRLVLKDHISPGFVRMQEEDVTRRVHELSERLVGRSRVDFAGEFCTRLPLGVVCDLLGIDHSDHDWVYGRFISMFGRESGNEAIPPSALTAAAEVRDFLAGELATRRGNGRGDLLSAIANGVVGDRPLTHIEQVGMSTLVIAAGISTTKNLLTNIFWYLARDEELRVKVQDAAVKSAPAMIEEFLRFDSPIQNSSRTATRDVELHGVTIPEGATVTLVYGSANRDPDRFDDPDQLDINRRVGKHLAFGGGVHLCIGAPLARLEAKIVLQHGLPHLAPFALDGEPERVLKMNERGFETLPLVFAA</sequence>
<keyword evidence="2" id="KW-0560">Oxidoreductase</keyword>
<keyword evidence="4" id="KW-1185">Reference proteome</keyword>
<evidence type="ECO:0000256" key="1">
    <source>
        <dbReference type="ARBA" id="ARBA00010617"/>
    </source>
</evidence>
<dbReference type="Proteomes" id="UP001059617">
    <property type="component" value="Chromosome"/>
</dbReference>
<dbReference type="InterPro" id="IPR036396">
    <property type="entry name" value="Cyt_P450_sf"/>
</dbReference>
<dbReference type="InterPro" id="IPR017972">
    <property type="entry name" value="Cyt_P450_CS"/>
</dbReference>
<dbReference type="SUPFAM" id="SSF48264">
    <property type="entry name" value="Cytochrome P450"/>
    <property type="match status" value="1"/>
</dbReference>
<dbReference type="PANTHER" id="PTHR46696:SF6">
    <property type="entry name" value="P450, PUTATIVE (EUROFUNG)-RELATED"/>
    <property type="match status" value="1"/>
</dbReference>
<accession>A0ABY5WCF6</accession>
<proteinExistence type="inferred from homology"/>
<dbReference type="RefSeq" id="WP_259866349.1">
    <property type="nucleotide sequence ID" value="NZ_BAAAST010000004.1"/>
</dbReference>
<comment type="similarity">
    <text evidence="1 2">Belongs to the cytochrome P450 family.</text>
</comment>
<gene>
    <name evidence="3" type="ORF">Dfulv_22205</name>
</gene>
<reference evidence="3" key="1">
    <citation type="submission" date="2021-04" db="EMBL/GenBank/DDBJ databases">
        <authorList>
            <person name="Hartkoorn R.C."/>
            <person name="Beaudoing E."/>
            <person name="Hot D."/>
        </authorList>
    </citation>
    <scope>NUCLEOTIDE SEQUENCE</scope>
    <source>
        <strain evidence="3">NRRL B-16292</strain>
    </source>
</reference>
<evidence type="ECO:0000313" key="4">
    <source>
        <dbReference type="Proteomes" id="UP001059617"/>
    </source>
</evidence>
<dbReference type="Pfam" id="PF00067">
    <property type="entry name" value="p450"/>
    <property type="match status" value="1"/>
</dbReference>
<keyword evidence="2" id="KW-0349">Heme</keyword>
<keyword evidence="2" id="KW-0408">Iron</keyword>
<protein>
    <submittedName>
        <fullName evidence="3">Cytochrome P450</fullName>
    </submittedName>
</protein>
<dbReference type="EMBL" id="CP073720">
    <property type="protein sequence ID" value="UWP86806.1"/>
    <property type="molecule type" value="Genomic_DNA"/>
</dbReference>
<dbReference type="PRINTS" id="PR00385">
    <property type="entry name" value="P450"/>
</dbReference>
<keyword evidence="2" id="KW-0479">Metal-binding</keyword>
<evidence type="ECO:0000313" key="3">
    <source>
        <dbReference type="EMBL" id="UWP86806.1"/>
    </source>
</evidence>
<dbReference type="InterPro" id="IPR002397">
    <property type="entry name" value="Cyt_P450_B"/>
</dbReference>
<name>A0ABY5WCF6_9ACTN</name>
<dbReference type="InterPro" id="IPR001128">
    <property type="entry name" value="Cyt_P450"/>
</dbReference>
<dbReference type="PRINTS" id="PR00359">
    <property type="entry name" value="BP450"/>
</dbReference>
<dbReference type="Gene3D" id="1.10.630.10">
    <property type="entry name" value="Cytochrome P450"/>
    <property type="match status" value="1"/>
</dbReference>
<dbReference type="PANTHER" id="PTHR46696">
    <property type="entry name" value="P450, PUTATIVE (EUROFUNG)-RELATED"/>
    <property type="match status" value="1"/>
</dbReference>
<reference evidence="3" key="2">
    <citation type="submission" date="2022-09" db="EMBL/GenBank/DDBJ databases">
        <title>Biosynthetic gene clusters of Dactylosporangioum fulvum.</title>
        <authorList>
            <person name="Caradec T."/>
        </authorList>
    </citation>
    <scope>NUCLEOTIDE SEQUENCE</scope>
    <source>
        <strain evidence="3">NRRL B-16292</strain>
    </source>
</reference>